<comment type="caution">
    <text evidence="1">The sequence shown here is derived from an EMBL/GenBank/DDBJ whole genome shotgun (WGS) entry which is preliminary data.</text>
</comment>
<evidence type="ECO:0000313" key="2">
    <source>
        <dbReference type="Proteomes" id="UP000615755"/>
    </source>
</evidence>
<dbReference type="Proteomes" id="UP000615755">
    <property type="component" value="Unassembled WGS sequence"/>
</dbReference>
<proteinExistence type="predicted"/>
<reference evidence="1 2" key="1">
    <citation type="submission" date="2015-03" db="EMBL/GenBank/DDBJ databases">
        <title>Genome sequence of Pseudoalteromonas aurantia.</title>
        <authorList>
            <person name="Xie B.-B."/>
            <person name="Rong J.-C."/>
            <person name="Qin Q.-L."/>
            <person name="Zhang Y.-Z."/>
        </authorList>
    </citation>
    <scope>NUCLEOTIDE SEQUENCE [LARGE SCALE GENOMIC DNA]</scope>
    <source>
        <strain evidence="1 2">208</strain>
    </source>
</reference>
<sequence>MLNSATTYNETVTPTPTKVRFDWMTYLNRFGKLYALSFVSLLK</sequence>
<organism evidence="1 2">
    <name type="scientific">Pseudoalteromonas aurantia 208</name>
    <dbReference type="NCBI Taxonomy" id="1314867"/>
    <lineage>
        <taxon>Bacteria</taxon>
        <taxon>Pseudomonadati</taxon>
        <taxon>Pseudomonadota</taxon>
        <taxon>Gammaproteobacteria</taxon>
        <taxon>Alteromonadales</taxon>
        <taxon>Pseudoalteromonadaceae</taxon>
        <taxon>Pseudoalteromonas</taxon>
    </lineage>
</organism>
<protein>
    <submittedName>
        <fullName evidence="1">Uncharacterized protein</fullName>
    </submittedName>
</protein>
<gene>
    <name evidence="1" type="ORF">PAUR_a3756</name>
</gene>
<dbReference type="RefSeq" id="WP_263973681.1">
    <property type="nucleotide sequence ID" value="NZ_AQGV01000010.1"/>
</dbReference>
<evidence type="ECO:0000313" key="1">
    <source>
        <dbReference type="EMBL" id="MBE0366699.1"/>
    </source>
</evidence>
<keyword evidence="2" id="KW-1185">Reference proteome</keyword>
<dbReference type="EMBL" id="AQGV01000010">
    <property type="protein sequence ID" value="MBE0366699.1"/>
    <property type="molecule type" value="Genomic_DNA"/>
</dbReference>
<name>A0ABR9E6U4_9GAMM</name>
<accession>A0ABR9E6U4</accession>